<evidence type="ECO:0000256" key="1">
    <source>
        <dbReference type="SAM" id="MobiDB-lite"/>
    </source>
</evidence>
<keyword evidence="4" id="KW-1185">Reference proteome</keyword>
<feature type="compositionally biased region" description="Low complexity" evidence="1">
    <location>
        <begin position="64"/>
        <end position="75"/>
    </location>
</feature>
<evidence type="ECO:0000313" key="4">
    <source>
        <dbReference type="Proteomes" id="UP000076925"/>
    </source>
</evidence>
<dbReference type="NCBIfam" id="NF041121">
    <property type="entry name" value="SAV_2336_NTERM"/>
    <property type="match status" value="1"/>
</dbReference>
<dbReference type="RefSeq" id="WP_017742480.1">
    <property type="nucleotide sequence ID" value="NZ_KQ976354.1"/>
</dbReference>
<dbReference type="EMBL" id="ANNX02000016">
    <property type="protein sequence ID" value="KYC43312.1"/>
    <property type="molecule type" value="Genomic_DNA"/>
</dbReference>
<comment type="caution">
    <text evidence="3">The sequence shown here is derived from an EMBL/GenBank/DDBJ whole genome shotgun (WGS) entry which is preliminary data.</text>
</comment>
<feature type="region of interest" description="Disordered" evidence="1">
    <location>
        <begin position="35"/>
        <end position="75"/>
    </location>
</feature>
<dbReference type="AlphaFoldDB" id="A0A139XFB5"/>
<dbReference type="PANTHER" id="PTHR23150:SF19">
    <property type="entry name" value="FORMYLGLYCINE-GENERATING ENZYME"/>
    <property type="match status" value="1"/>
</dbReference>
<sequence length="871" mass="98130">MIEQAIAILKKVNSNLTAREIAEILWLAVHIEESEQSQQQSSGAQQKLPTPEKPTTPESDSQAETPTPSELPEPSVQVYLPSRTSRSTTATSTNQGTSIKVPAAIALRNSLELGRSLRPLKRKFPSPIEKILDEEATVRRIAEEKIWTPVLKPAPQRWLELALVVEQTRSTAIWKKTITELERLLKHHGAFRDVRTWELRITPKVISKKEEKFERRLFAQDSNGNYSSTPHHPKELIDPKGRRLILLVSDCISPAWREKFIYPVLEFWGRNGLLTVLQLLPERLWERTALASEIPVQLRSLTPGVFNSQLIVENWDEDDFADDVPEDKQIIQNPLIQNPKSKIQNSIPVPIITLEPEPLLAWSRAIAGLGNIGTVGFKFFSPKNLVPLGETQQDSEQSETQLSASALVSRFRATASPIARRLAGLMAAAPVSLSVVHLIQQTLLKESQQIHVAEVFMSGLLKSSQSKGSGYIEYEFIDGIRELLLESVPVSKANSVLEEVSEFIARRVGVSVRDFEAVLQKPLYQAEDNLATKIRPFAELKVKVLRQLGGVYAQLADELETNLQKGKEELVPDTNSQPLSAFNFKFVTVNPRGEILIEEIKKAQYFAENLGKDITLDMVYIPGGTFTMGASENEERSRDSERPQHQVTIKPFFMGKYPVTQAQWKAVAALPKVERDLKPDPSRFKGDNRPVECVSWFDAVEFCARLSKYSEQEYRLPSEAEWEYACRAGTTTPFHFGETITTDLTNYDGTDDKDGKWKGSYGQGPLGEYRQETTKVGIFPANAFGLHDMHGNIWQWCADDWHESYESAPSDGSVWAKKENNDNQRKLLRGGSWSDNPGYCRSAYRDWDDPVNDILLNSIGFRVVCVLAPRT</sequence>
<proteinExistence type="predicted"/>
<dbReference type="GO" id="GO:0120147">
    <property type="term" value="F:formylglycine-generating oxidase activity"/>
    <property type="evidence" value="ECO:0007669"/>
    <property type="project" value="TreeGrafter"/>
</dbReference>
<organism evidence="3 4">
    <name type="scientific">Scytonema hofmannii PCC 7110</name>
    <dbReference type="NCBI Taxonomy" id="128403"/>
    <lineage>
        <taxon>Bacteria</taxon>
        <taxon>Bacillati</taxon>
        <taxon>Cyanobacteriota</taxon>
        <taxon>Cyanophyceae</taxon>
        <taxon>Nostocales</taxon>
        <taxon>Scytonemataceae</taxon>
        <taxon>Scytonema</taxon>
    </lineage>
</organism>
<gene>
    <name evidence="3" type="ORF">WA1_14605</name>
</gene>
<dbReference type="Pfam" id="PF03781">
    <property type="entry name" value="FGE-sulfatase"/>
    <property type="match status" value="1"/>
</dbReference>
<accession>A0A139XFB5</accession>
<dbReference type="Gene3D" id="3.90.1580.10">
    <property type="entry name" value="paralog of FGE (formylglycine-generating enzyme)"/>
    <property type="match status" value="1"/>
</dbReference>
<evidence type="ECO:0000259" key="2">
    <source>
        <dbReference type="Pfam" id="PF03781"/>
    </source>
</evidence>
<protein>
    <recommendedName>
        <fullName evidence="2">Sulfatase-modifying factor enzyme-like domain-containing protein</fullName>
    </recommendedName>
</protein>
<dbReference type="Proteomes" id="UP000076925">
    <property type="component" value="Unassembled WGS sequence"/>
</dbReference>
<dbReference type="InterPro" id="IPR042095">
    <property type="entry name" value="SUMF_sf"/>
</dbReference>
<dbReference type="InterPro" id="IPR047738">
    <property type="entry name" value="SAV_2336-like_N"/>
</dbReference>
<feature type="domain" description="Sulfatase-modifying factor enzyme-like" evidence="2">
    <location>
        <begin position="617"/>
        <end position="864"/>
    </location>
</feature>
<evidence type="ECO:0000313" key="3">
    <source>
        <dbReference type="EMBL" id="KYC43312.1"/>
    </source>
</evidence>
<dbReference type="OrthoDB" id="3981129at2"/>
<dbReference type="PANTHER" id="PTHR23150">
    <property type="entry name" value="SULFATASE MODIFYING FACTOR 1, 2"/>
    <property type="match status" value="1"/>
</dbReference>
<dbReference type="InterPro" id="IPR005532">
    <property type="entry name" value="SUMF_dom"/>
</dbReference>
<name>A0A139XFB5_9CYAN</name>
<dbReference type="InterPro" id="IPR016187">
    <property type="entry name" value="CTDL_fold"/>
</dbReference>
<dbReference type="STRING" id="128403.WA1_14605"/>
<dbReference type="SUPFAM" id="SSF56436">
    <property type="entry name" value="C-type lectin-like"/>
    <property type="match status" value="1"/>
</dbReference>
<reference evidence="3 4" key="1">
    <citation type="journal article" date="2013" name="Genome Biol. Evol.">
        <title>Genomes of Stigonematalean cyanobacteria (subsection V) and the evolution of oxygenic photosynthesis from prokaryotes to plastids.</title>
        <authorList>
            <person name="Dagan T."/>
            <person name="Roettger M."/>
            <person name="Stucken K."/>
            <person name="Landan G."/>
            <person name="Koch R."/>
            <person name="Major P."/>
            <person name="Gould S.B."/>
            <person name="Goremykin V.V."/>
            <person name="Rippka R."/>
            <person name="Tandeau de Marsac N."/>
            <person name="Gugger M."/>
            <person name="Lockhart P.J."/>
            <person name="Allen J.F."/>
            <person name="Brune I."/>
            <person name="Maus I."/>
            <person name="Puhler A."/>
            <person name="Martin W.F."/>
        </authorList>
    </citation>
    <scope>NUCLEOTIDE SEQUENCE [LARGE SCALE GENOMIC DNA]</scope>
    <source>
        <strain evidence="3 4">PCC 7110</strain>
    </source>
</reference>
<dbReference type="InterPro" id="IPR051043">
    <property type="entry name" value="Sulfatase_Mod_Factor_Kinase"/>
</dbReference>